<proteinExistence type="predicted"/>
<dbReference type="Proteomes" id="UP000285084">
    <property type="component" value="Unassembled WGS sequence"/>
</dbReference>
<dbReference type="VEuPathDB" id="FungiDB:FOC4_g10001065"/>
<dbReference type="VEuPathDB" id="FungiDB:FOIG_15336"/>
<name>A0A420MFR3_FUSOX</name>
<comment type="caution">
    <text evidence="1">The sequence shown here is derived from an EMBL/GenBank/DDBJ whole genome shotgun (WGS) entry which is preliminary data.</text>
</comment>
<organism evidence="1 2">
    <name type="scientific">Fusarium oxysporum</name>
    <name type="common">Fusarium vascular wilt</name>
    <dbReference type="NCBI Taxonomy" id="5507"/>
    <lineage>
        <taxon>Eukaryota</taxon>
        <taxon>Fungi</taxon>
        <taxon>Dikarya</taxon>
        <taxon>Ascomycota</taxon>
        <taxon>Pezizomycotina</taxon>
        <taxon>Sordariomycetes</taxon>
        <taxon>Hypocreomycetidae</taxon>
        <taxon>Hypocreales</taxon>
        <taxon>Nectriaceae</taxon>
        <taxon>Fusarium</taxon>
        <taxon>Fusarium oxysporum species complex</taxon>
    </lineage>
</organism>
<gene>
    <name evidence="1" type="ORF">BFJ69_g15026</name>
</gene>
<dbReference type="EMBL" id="MRCX01000260">
    <property type="protein sequence ID" value="RKK66861.1"/>
    <property type="molecule type" value="Genomic_DNA"/>
</dbReference>
<dbReference type="VEuPathDB" id="FungiDB:FOMG_13312"/>
<accession>A0A420MFR3</accession>
<dbReference type="AlphaFoldDB" id="A0A420MFR3"/>
<reference evidence="1 2" key="1">
    <citation type="journal article" date="2018" name="Sci. Rep.">
        <title>Characterisation of pathogen-specific regions and novel effector candidates in Fusarium oxysporum f. sp. cepae.</title>
        <authorList>
            <person name="Armitage A.D."/>
            <person name="Taylor A."/>
            <person name="Sobczyk M.K."/>
            <person name="Baxter L."/>
            <person name="Greenfield B.P."/>
            <person name="Bates H.J."/>
            <person name="Wilson F."/>
            <person name="Jackson A.C."/>
            <person name="Ott S."/>
            <person name="Harrison R.J."/>
            <person name="Clarkson J.P."/>
        </authorList>
    </citation>
    <scope>NUCLEOTIDE SEQUENCE [LARGE SCALE GENOMIC DNA]</scope>
    <source>
        <strain evidence="1 2">Fo_A13</strain>
    </source>
</reference>
<evidence type="ECO:0000313" key="1">
    <source>
        <dbReference type="EMBL" id="RKK66861.1"/>
    </source>
</evidence>
<dbReference type="VEuPathDB" id="FungiDB:FOC1_g10008944"/>
<sequence>MATISEIIRALWKPPRSPGIRLEKDRLDRTLPENFTCYKQWGFNIYRTYYGKGSNKHWAKLLDALKRQTYLALRYLEQDSEYEIDSRNRKFGIYDHPNKEDYMEDLERLRKLFHLEVRQDPNLEGLDIHQVRKICAEEHNQGKVITAGVRVHYVLVADEAVLRDISQGEFVVKAVSYRWDRSKNWGWMRIPTGYLLELWQSLVISNEIDQDTVWFLGPEEELEKCIWPGEDSVSQTGCCSEVRPGLYHYSGQALWYKSEELRKARAARRRELSRTIEAQP</sequence>
<dbReference type="VEuPathDB" id="FungiDB:FOXG_16952"/>
<dbReference type="VEuPathDB" id="FungiDB:FOZG_16698"/>
<protein>
    <submittedName>
        <fullName evidence="1">Uncharacterized protein</fullName>
    </submittedName>
</protein>
<evidence type="ECO:0000313" key="2">
    <source>
        <dbReference type="Proteomes" id="UP000285084"/>
    </source>
</evidence>
<dbReference type="VEuPathDB" id="FungiDB:HZS61_005549"/>